<evidence type="ECO:0000313" key="1">
    <source>
        <dbReference type="EMBL" id="PNQ97316.1"/>
    </source>
</evidence>
<proteinExistence type="predicted"/>
<organism evidence="1 2">
    <name type="scientific">Azospirillum argentinense</name>
    <dbReference type="NCBI Taxonomy" id="2970906"/>
    <lineage>
        <taxon>Bacteria</taxon>
        <taxon>Pseudomonadati</taxon>
        <taxon>Pseudomonadota</taxon>
        <taxon>Alphaproteobacteria</taxon>
        <taxon>Rhodospirillales</taxon>
        <taxon>Azospirillaceae</taxon>
        <taxon>Azospirillum</taxon>
    </lineage>
</organism>
<gene>
    <name evidence="1" type="ORF">C1S70_19565</name>
</gene>
<dbReference type="Proteomes" id="UP000236268">
    <property type="component" value="Unassembled WGS sequence"/>
</dbReference>
<evidence type="ECO:0000313" key="2">
    <source>
        <dbReference type="Proteomes" id="UP000236268"/>
    </source>
</evidence>
<sequence length="32" mass="3531">MFNEEYLAHLNVMQAASRTGYSEAPPKSASET</sequence>
<protein>
    <submittedName>
        <fullName evidence="1">Uncharacterized protein</fullName>
    </submittedName>
</protein>
<comment type="caution">
    <text evidence="1">The sequence shown here is derived from an EMBL/GenBank/DDBJ whole genome shotgun (WGS) entry which is preliminary data.</text>
</comment>
<reference evidence="1 2" key="1">
    <citation type="submission" date="2018-01" db="EMBL/GenBank/DDBJ databases">
        <title>Whole genome sequence of Azospirillum brasilense REC3 isolated from strawberry roots.</title>
        <authorList>
            <person name="Fontana C.A."/>
            <person name="Salazar S.M."/>
            <person name="Bassi D."/>
            <person name="Puglisi E."/>
            <person name="Lovaisa N.C."/>
            <person name="Toffoli L.M."/>
            <person name="Pedraza R."/>
            <person name="Cocconcelli P.S."/>
        </authorList>
    </citation>
    <scope>NUCLEOTIDE SEQUENCE [LARGE SCALE GENOMIC DNA]</scope>
    <source>
        <strain evidence="1 2">REC3</strain>
    </source>
</reference>
<accession>A0A2K1FXR9</accession>
<name>A0A2K1FXR9_9PROT</name>
<dbReference type="AlphaFoldDB" id="A0A2K1FXR9"/>
<dbReference type="EMBL" id="POWG01000021">
    <property type="protein sequence ID" value="PNQ97316.1"/>
    <property type="molecule type" value="Genomic_DNA"/>
</dbReference>